<dbReference type="CDD" id="cd20736">
    <property type="entry name" value="PoNe_Nuclease"/>
    <property type="match status" value="1"/>
</dbReference>
<dbReference type="GO" id="GO:0003676">
    <property type="term" value="F:nucleic acid binding"/>
    <property type="evidence" value="ECO:0007669"/>
    <property type="project" value="InterPro"/>
</dbReference>
<dbReference type="InterPro" id="IPR003509">
    <property type="entry name" value="UPF0102_YraN-like"/>
</dbReference>
<evidence type="ECO:0000256" key="1">
    <source>
        <dbReference type="ARBA" id="ARBA00006738"/>
    </source>
</evidence>
<dbReference type="PANTHER" id="PTHR34039:SF1">
    <property type="entry name" value="UPF0102 PROTEIN YRAN"/>
    <property type="match status" value="1"/>
</dbReference>
<comment type="caution">
    <text evidence="3">The sequence shown here is derived from an EMBL/GenBank/DDBJ whole genome shotgun (WGS) entry which is preliminary data.</text>
</comment>
<dbReference type="InterPro" id="IPR011856">
    <property type="entry name" value="tRNA_endonuc-like_dom_sf"/>
</dbReference>
<gene>
    <name evidence="3" type="ORF">COS33_01790</name>
</gene>
<reference evidence="4" key="1">
    <citation type="submission" date="2017-09" db="EMBL/GenBank/DDBJ databases">
        <title>Depth-based differentiation of microbial function through sediment-hosted aquifers and enrichment of novel symbionts in the deep terrestrial subsurface.</title>
        <authorList>
            <person name="Probst A.J."/>
            <person name="Ladd B."/>
            <person name="Jarett J.K."/>
            <person name="Geller-Mcgrath D.E."/>
            <person name="Sieber C.M.K."/>
            <person name="Emerson J.B."/>
            <person name="Anantharaman K."/>
            <person name="Thomas B.C."/>
            <person name="Malmstrom R."/>
            <person name="Stieglmeier M."/>
            <person name="Klingl A."/>
            <person name="Woyke T."/>
            <person name="Ryan C.M."/>
            <person name="Banfield J.F."/>
        </authorList>
    </citation>
    <scope>NUCLEOTIDE SEQUENCE [LARGE SCALE GENOMIC DNA]</scope>
</reference>
<dbReference type="EMBL" id="PEUH01000041">
    <property type="protein sequence ID" value="PIV31711.1"/>
    <property type="molecule type" value="Genomic_DNA"/>
</dbReference>
<dbReference type="PANTHER" id="PTHR34039">
    <property type="entry name" value="UPF0102 PROTEIN YRAN"/>
    <property type="match status" value="1"/>
</dbReference>
<dbReference type="SUPFAM" id="SSF52980">
    <property type="entry name" value="Restriction endonuclease-like"/>
    <property type="match status" value="1"/>
</dbReference>
<proteinExistence type="inferred from homology"/>
<dbReference type="HAMAP" id="MF_00048">
    <property type="entry name" value="UPF0102"/>
    <property type="match status" value="1"/>
</dbReference>
<organism evidence="3 4">
    <name type="scientific">Candidatus Wolfebacteria bacterium CG02_land_8_20_14_3_00_37_12</name>
    <dbReference type="NCBI Taxonomy" id="1975066"/>
    <lineage>
        <taxon>Bacteria</taxon>
        <taxon>Candidatus Wolfeibacteriota</taxon>
    </lineage>
</organism>
<dbReference type="Gene3D" id="3.40.1350.10">
    <property type="match status" value="1"/>
</dbReference>
<dbReference type="Pfam" id="PF02021">
    <property type="entry name" value="UPF0102"/>
    <property type="match status" value="1"/>
</dbReference>
<dbReference type="Proteomes" id="UP000230595">
    <property type="component" value="Unassembled WGS sequence"/>
</dbReference>
<evidence type="ECO:0000256" key="2">
    <source>
        <dbReference type="HAMAP-Rule" id="MF_00048"/>
    </source>
</evidence>
<evidence type="ECO:0000313" key="4">
    <source>
        <dbReference type="Proteomes" id="UP000230595"/>
    </source>
</evidence>
<dbReference type="AlphaFoldDB" id="A0A2M7CPY2"/>
<accession>A0A2M7CPY2</accession>
<evidence type="ECO:0000313" key="3">
    <source>
        <dbReference type="EMBL" id="PIV31711.1"/>
    </source>
</evidence>
<dbReference type="InterPro" id="IPR011335">
    <property type="entry name" value="Restrct_endonuc-II-like"/>
</dbReference>
<sequence length="146" mass="16721">MTYKSQLGKIGEDIACEYLVDNKYKIIERNFRQKWGEIDIIAKAPNKTLVFVEVKTVRDVEKLHSENDKQQNIGQISAEDQLTGAKLTKLQRTASLYANHNPEMVNDEKGWQIDLLAITIKGTCPELAEGLTISKKDYVIKYYENI</sequence>
<comment type="similarity">
    <text evidence="1 2">Belongs to the UPF0102 family.</text>
</comment>
<protein>
    <recommendedName>
        <fullName evidence="2">UPF0102 protein COS33_01790</fullName>
    </recommendedName>
</protein>
<name>A0A2M7CPY2_9BACT</name>